<dbReference type="AlphaFoldDB" id="T1JTA6"/>
<protein>
    <submittedName>
        <fullName evidence="1">Uncharacterized protein</fullName>
    </submittedName>
</protein>
<keyword evidence="2" id="KW-1185">Reference proteome</keyword>
<organism evidence="1 2">
    <name type="scientific">Tetranychus urticae</name>
    <name type="common">Two-spotted spider mite</name>
    <dbReference type="NCBI Taxonomy" id="32264"/>
    <lineage>
        <taxon>Eukaryota</taxon>
        <taxon>Metazoa</taxon>
        <taxon>Ecdysozoa</taxon>
        <taxon>Arthropoda</taxon>
        <taxon>Chelicerata</taxon>
        <taxon>Arachnida</taxon>
        <taxon>Acari</taxon>
        <taxon>Acariformes</taxon>
        <taxon>Trombidiformes</taxon>
        <taxon>Prostigmata</taxon>
        <taxon>Eleutherengona</taxon>
        <taxon>Raphignathae</taxon>
        <taxon>Tetranychoidea</taxon>
        <taxon>Tetranychidae</taxon>
        <taxon>Tetranychus</taxon>
    </lineage>
</organism>
<sequence>MAHGNLTIENITIVEVIFINSIRICG</sequence>
<evidence type="ECO:0000313" key="2">
    <source>
        <dbReference type="Proteomes" id="UP000015104"/>
    </source>
</evidence>
<dbReference type="HOGENOM" id="CLU_3417487_0_0_1"/>
<proteinExistence type="predicted"/>
<reference evidence="2" key="1">
    <citation type="submission" date="2011-08" db="EMBL/GenBank/DDBJ databases">
        <authorList>
            <person name="Rombauts S."/>
        </authorList>
    </citation>
    <scope>NUCLEOTIDE SEQUENCE</scope>
    <source>
        <strain evidence="2">London</strain>
    </source>
</reference>
<dbReference type="Proteomes" id="UP000015104">
    <property type="component" value="Unassembled WGS sequence"/>
</dbReference>
<name>T1JTA6_TETUR</name>
<evidence type="ECO:0000313" key="1">
    <source>
        <dbReference type="EnsemblMetazoa" id="tetur01g13430.1"/>
    </source>
</evidence>
<accession>T1JTA6</accession>
<dbReference type="EMBL" id="CAEY01000474">
    <property type="status" value="NOT_ANNOTATED_CDS"/>
    <property type="molecule type" value="Genomic_DNA"/>
</dbReference>
<dbReference type="EnsemblMetazoa" id="tetur01g13430.1">
    <property type="protein sequence ID" value="tetur01g13430.1"/>
    <property type="gene ID" value="tetur01g13430"/>
</dbReference>
<reference evidence="1" key="2">
    <citation type="submission" date="2015-06" db="UniProtKB">
        <authorList>
            <consortium name="EnsemblMetazoa"/>
        </authorList>
    </citation>
    <scope>IDENTIFICATION</scope>
</reference>